<dbReference type="STRING" id="1938817.SAMN06296008_103243"/>
<dbReference type="OrthoDB" id="8525483at2"/>
<evidence type="ECO:0000313" key="3">
    <source>
        <dbReference type="EMBL" id="SMC38165.1"/>
    </source>
</evidence>
<evidence type="ECO:0000256" key="1">
    <source>
        <dbReference type="HAMAP-Rule" id="MF_02215"/>
    </source>
</evidence>
<name>A0A1W1YPN7_9BURK</name>
<accession>A0A1W1YPN7</accession>
<comment type="similarity">
    <text evidence="1">Belongs to the UbiJ family.</text>
</comment>
<keyword evidence="2" id="KW-0175">Coiled coil</keyword>
<keyword evidence="3" id="KW-0830">Ubiquinone</keyword>
<comment type="function">
    <text evidence="1">Required for ubiquinone (coenzyme Q) biosynthesis. Binds hydrophobic ubiquinone biosynthetic intermediates via its SCP2 domain and is essential for the stability of the Ubi complex. May constitute a docking platform where Ubi enzymes assemble and access their SCP2-bound polyprenyl substrates.</text>
</comment>
<gene>
    <name evidence="1" type="primary">ubiJ</name>
    <name evidence="3" type="ORF">SAMN06296008_103243</name>
</gene>
<feature type="coiled-coil region" evidence="2">
    <location>
        <begin position="179"/>
        <end position="210"/>
    </location>
</feature>
<comment type="subcellular location">
    <subcellularLocation>
        <location evidence="1">Cytoplasm</location>
    </subcellularLocation>
</comment>
<evidence type="ECO:0000313" key="4">
    <source>
        <dbReference type="Proteomes" id="UP000192708"/>
    </source>
</evidence>
<dbReference type="Proteomes" id="UP000192708">
    <property type="component" value="Unassembled WGS sequence"/>
</dbReference>
<keyword evidence="1" id="KW-0963">Cytoplasm</keyword>
<dbReference type="GO" id="GO:0006744">
    <property type="term" value="P:ubiquinone biosynthetic process"/>
    <property type="evidence" value="ECO:0007669"/>
    <property type="project" value="UniProtKB-UniRule"/>
</dbReference>
<dbReference type="InterPro" id="IPR038989">
    <property type="entry name" value="UbiJ"/>
</dbReference>
<dbReference type="RefSeq" id="WP_084282948.1">
    <property type="nucleotide sequence ID" value="NZ_FWXJ01000003.1"/>
</dbReference>
<dbReference type="PANTHER" id="PTHR38693:SF1">
    <property type="entry name" value="UBIQUINONE BIOSYNTHESIS ACCESSORY FACTOR UBIJ"/>
    <property type="match status" value="1"/>
</dbReference>
<keyword evidence="4" id="KW-1185">Reference proteome</keyword>
<dbReference type="UniPathway" id="UPA00232"/>
<dbReference type="GO" id="GO:0005737">
    <property type="term" value="C:cytoplasm"/>
    <property type="evidence" value="ECO:0007669"/>
    <property type="project" value="UniProtKB-SubCell"/>
</dbReference>
<reference evidence="3 4" key="1">
    <citation type="submission" date="2017-04" db="EMBL/GenBank/DDBJ databases">
        <authorList>
            <person name="Afonso C.L."/>
            <person name="Miller P.J."/>
            <person name="Scott M.A."/>
            <person name="Spackman E."/>
            <person name="Goraichik I."/>
            <person name="Dimitrov K.M."/>
            <person name="Suarez D.L."/>
            <person name="Swayne D.E."/>
        </authorList>
    </citation>
    <scope>NUCLEOTIDE SEQUENCE [LARGE SCALE GENOMIC DNA]</scope>
    <source>
        <strain evidence="3 4">VK13</strain>
    </source>
</reference>
<dbReference type="PANTHER" id="PTHR38693">
    <property type="entry name" value="UBIQUINONE BIOSYNTHESIS PROTEIN UBIJ"/>
    <property type="match status" value="1"/>
</dbReference>
<organism evidence="3 4">
    <name type="scientific">Polynucleobacter kasalickyi</name>
    <dbReference type="NCBI Taxonomy" id="1938817"/>
    <lineage>
        <taxon>Bacteria</taxon>
        <taxon>Pseudomonadati</taxon>
        <taxon>Pseudomonadota</taxon>
        <taxon>Betaproteobacteria</taxon>
        <taxon>Burkholderiales</taxon>
        <taxon>Burkholderiaceae</taxon>
        <taxon>Polynucleobacter</taxon>
    </lineage>
</organism>
<sequence length="213" mass="23973">MLPFVDITCKALNHLIRQEAWAHRLLSQHDGKVLLLELPVGEVMLQIIGGYFSNPQLSLDGVMKESLDQKTIIQPSVTFSVSQDAVWGYLSGGKTAALRHIKIAGDVDLASDLNRLATDLHWEVEEDLSRLFGDAVAAKMTHRSKTMVEYGKAAIQDLKTGIQGYLVNEKNILVDQLTLGQFKSELRVLRDDVERTEKRIERLMQHLQNKNTP</sequence>
<proteinExistence type="inferred from homology"/>
<keyword evidence="1" id="KW-0831">Ubiquinone biosynthesis</keyword>
<comment type="pathway">
    <text evidence="1">Cofactor biosynthesis; ubiquinone biosynthesis.</text>
</comment>
<dbReference type="EMBL" id="FWXJ01000003">
    <property type="protein sequence ID" value="SMC38165.1"/>
    <property type="molecule type" value="Genomic_DNA"/>
</dbReference>
<dbReference type="AlphaFoldDB" id="A0A1W1YPN7"/>
<protein>
    <recommendedName>
        <fullName evidence="1">Ubiquinone biosynthesis accessory factor UbiJ</fullName>
    </recommendedName>
</protein>
<evidence type="ECO:0000256" key="2">
    <source>
        <dbReference type="SAM" id="Coils"/>
    </source>
</evidence>
<dbReference type="HAMAP" id="MF_02215">
    <property type="entry name" value="UbiJ"/>
    <property type="match status" value="1"/>
</dbReference>